<reference evidence="9" key="1">
    <citation type="journal article" date="2014" name="Int. J. Syst. Evol. Microbiol.">
        <title>Complete genome sequence of Corynebacterium casei LMG S-19264T (=DSM 44701T), isolated from a smear-ripened cheese.</title>
        <authorList>
            <consortium name="US DOE Joint Genome Institute (JGI-PGF)"/>
            <person name="Walter F."/>
            <person name="Albersmeier A."/>
            <person name="Kalinowski J."/>
            <person name="Ruckert C."/>
        </authorList>
    </citation>
    <scope>NUCLEOTIDE SEQUENCE</scope>
    <source>
        <strain evidence="9">JCM 3093</strain>
    </source>
</reference>
<evidence type="ECO:0000256" key="2">
    <source>
        <dbReference type="ARBA" id="ARBA00005551"/>
    </source>
</evidence>
<dbReference type="AlphaFoldDB" id="A0AA37BML1"/>
<evidence type="ECO:0000256" key="7">
    <source>
        <dbReference type="SAM" id="Phobius"/>
    </source>
</evidence>
<dbReference type="GO" id="GO:1902600">
    <property type="term" value="P:proton transmembrane transport"/>
    <property type="evidence" value="ECO:0007669"/>
    <property type="project" value="InterPro"/>
</dbReference>
<keyword evidence="3" id="KW-0813">Transport</keyword>
<dbReference type="InterPro" id="IPR038770">
    <property type="entry name" value="Na+/solute_symporter_sf"/>
</dbReference>
<dbReference type="PANTHER" id="PTHR42751:SF6">
    <property type="entry name" value="CONSERVED INTEGRAL MEMBRANE TRANSPORT PROTEIN-RELATED"/>
    <property type="match status" value="1"/>
</dbReference>
<feature type="transmembrane region" description="Helical" evidence="7">
    <location>
        <begin position="117"/>
        <end position="138"/>
    </location>
</feature>
<feature type="transmembrane region" description="Helical" evidence="7">
    <location>
        <begin position="150"/>
        <end position="172"/>
    </location>
</feature>
<evidence type="ECO:0000256" key="1">
    <source>
        <dbReference type="ARBA" id="ARBA00004141"/>
    </source>
</evidence>
<dbReference type="RefSeq" id="WP_191897716.1">
    <property type="nucleotide sequence ID" value="NZ_BMQD01000025.1"/>
</dbReference>
<sequence length="390" mass="39639">MHVSAALLLELGLILVALSVLGAMARRLTLSPVPLYLLTGLALGEGSALPVPAAGEFLRVGASIGIVLLLLALGLEFSIGEFTASMRRHVPSAVVDLVLNAVPGAVAGWLLGLDGVGVLALAGATYISSSGIIARLLGDLRRLANRESPAVLSVLVLEDFAMAAYLPVLAVLVSGGTWWQAGLGVLVALGAVLAAFATSYRWGHHVGRLVAHPDDEQLMLRLLGITLVVAALAEYIHASAAVGAFLVGLTVTGQTAERAGAVIASLRDLFAAVFFVAIGLSVDAGELPPVLPAAALLAVVTGATKVVTGRYAASRDGVGARARARAGAALIARGEFSIVIVGLAAAGHPVLAPLVAAYVFILAIAGPLITRFTGTRRVDALRGGGARPSR</sequence>
<feature type="domain" description="Cation/H+ exchanger transmembrane" evidence="8">
    <location>
        <begin position="17"/>
        <end position="368"/>
    </location>
</feature>
<feature type="transmembrane region" description="Helical" evidence="7">
    <location>
        <begin position="178"/>
        <end position="197"/>
    </location>
</feature>
<feature type="transmembrane region" description="Helical" evidence="7">
    <location>
        <begin position="290"/>
        <end position="312"/>
    </location>
</feature>
<organism evidence="9 10">
    <name type="scientific">Planomonospora parontospora</name>
    <dbReference type="NCBI Taxonomy" id="58119"/>
    <lineage>
        <taxon>Bacteria</taxon>
        <taxon>Bacillati</taxon>
        <taxon>Actinomycetota</taxon>
        <taxon>Actinomycetes</taxon>
        <taxon>Streptosporangiales</taxon>
        <taxon>Streptosporangiaceae</taxon>
        <taxon>Planomonospora</taxon>
    </lineage>
</organism>
<dbReference type="Proteomes" id="UP000627984">
    <property type="component" value="Unassembled WGS sequence"/>
</dbReference>
<feature type="transmembrane region" description="Helical" evidence="7">
    <location>
        <begin position="350"/>
        <end position="369"/>
    </location>
</feature>
<keyword evidence="5 7" id="KW-1133">Transmembrane helix</keyword>
<dbReference type="InterPro" id="IPR006153">
    <property type="entry name" value="Cation/H_exchanger_TM"/>
</dbReference>
<gene>
    <name evidence="9" type="ORF">GCM10010126_59390</name>
</gene>
<keyword evidence="6 7" id="KW-0472">Membrane</keyword>
<feature type="transmembrane region" description="Helical" evidence="7">
    <location>
        <begin position="324"/>
        <end position="344"/>
    </location>
</feature>
<dbReference type="PANTHER" id="PTHR42751">
    <property type="entry name" value="SODIUM/HYDROGEN EXCHANGER FAMILY/TRKA DOMAIN PROTEIN"/>
    <property type="match status" value="1"/>
</dbReference>
<feature type="transmembrane region" description="Helical" evidence="7">
    <location>
        <begin position="57"/>
        <end position="78"/>
    </location>
</feature>
<proteinExistence type="inferred from homology"/>
<evidence type="ECO:0000313" key="9">
    <source>
        <dbReference type="EMBL" id="GGK92155.1"/>
    </source>
</evidence>
<evidence type="ECO:0000259" key="8">
    <source>
        <dbReference type="Pfam" id="PF00999"/>
    </source>
</evidence>
<dbReference type="GO" id="GO:0016020">
    <property type="term" value="C:membrane"/>
    <property type="evidence" value="ECO:0007669"/>
    <property type="project" value="UniProtKB-SubCell"/>
</dbReference>
<dbReference type="Pfam" id="PF00999">
    <property type="entry name" value="Na_H_Exchanger"/>
    <property type="match status" value="1"/>
</dbReference>
<comment type="caution">
    <text evidence="9">The sequence shown here is derived from an EMBL/GenBank/DDBJ whole genome shotgun (WGS) entry which is preliminary data.</text>
</comment>
<comment type="similarity">
    <text evidence="2">Belongs to the monovalent cation:proton antiporter 2 (CPA2) transporter (TC 2.A.37) family.</text>
</comment>
<comment type="subcellular location">
    <subcellularLocation>
        <location evidence="1">Membrane</location>
        <topology evidence="1">Multi-pass membrane protein</topology>
    </subcellularLocation>
</comment>
<evidence type="ECO:0000256" key="5">
    <source>
        <dbReference type="ARBA" id="ARBA00022989"/>
    </source>
</evidence>
<protein>
    <submittedName>
        <fullName evidence="9">Potassium transporter</fullName>
    </submittedName>
</protein>
<evidence type="ECO:0000256" key="4">
    <source>
        <dbReference type="ARBA" id="ARBA00022692"/>
    </source>
</evidence>
<accession>A0AA37BML1</accession>
<evidence type="ECO:0000256" key="6">
    <source>
        <dbReference type="ARBA" id="ARBA00023136"/>
    </source>
</evidence>
<evidence type="ECO:0000313" key="10">
    <source>
        <dbReference type="Proteomes" id="UP000627984"/>
    </source>
</evidence>
<evidence type="ECO:0000256" key="3">
    <source>
        <dbReference type="ARBA" id="ARBA00022448"/>
    </source>
</evidence>
<feature type="transmembrane region" description="Helical" evidence="7">
    <location>
        <begin position="90"/>
        <end position="111"/>
    </location>
</feature>
<reference evidence="9" key="2">
    <citation type="submission" date="2022-09" db="EMBL/GenBank/DDBJ databases">
        <authorList>
            <person name="Sun Q."/>
            <person name="Ohkuma M."/>
        </authorList>
    </citation>
    <scope>NUCLEOTIDE SEQUENCE</scope>
    <source>
        <strain evidence="9">JCM 3093</strain>
    </source>
</reference>
<keyword evidence="4 7" id="KW-0812">Transmembrane</keyword>
<dbReference type="EMBL" id="BMQD01000025">
    <property type="protein sequence ID" value="GGK92155.1"/>
    <property type="molecule type" value="Genomic_DNA"/>
</dbReference>
<name>A0AA37BML1_9ACTN</name>
<dbReference type="Gene3D" id="1.20.1530.20">
    <property type="match status" value="1"/>
</dbReference>
<dbReference type="GO" id="GO:0015297">
    <property type="term" value="F:antiporter activity"/>
    <property type="evidence" value="ECO:0007669"/>
    <property type="project" value="InterPro"/>
</dbReference>